<dbReference type="Proteomes" id="UP001501047">
    <property type="component" value="Unassembled WGS sequence"/>
</dbReference>
<evidence type="ECO:0000313" key="2">
    <source>
        <dbReference type="Proteomes" id="UP001501047"/>
    </source>
</evidence>
<proteinExistence type="predicted"/>
<gene>
    <name evidence="1" type="ORF">GCM10008908_19440</name>
</gene>
<comment type="caution">
    <text evidence="1">The sequence shown here is derived from an EMBL/GenBank/DDBJ whole genome shotgun (WGS) entry which is preliminary data.</text>
</comment>
<sequence length="539" mass="65202">MKEVNKTLVTSLYNKINLYIDIVEIFENLKKEFLRYFKYDSSITESMTKEFIGDFNTFVIVEEKERVEKVFHKIHTSEEHEVNCDALSKEVNIDKEFIANILDSIEKNINSKLNVFKKKCELEVYTFHMKYNEKEIYNELNDYVYEDIEDVLDRLKLKIFDLKKAVIDALDEEIKSYHRFIWNTFKELIIDLKKKDTLNKGEIEDKIIIKEDEVLNFLDNLKEKIEIEVKEEFIEVLLNFINEAFEDEFSKRIKIYKKELNKYLAKEISESNLIRRGLIEYTTIDDIAMENRAYAIGYKMFSIEHDYLSMMLNISKFSFDEMTDEIKLSINTIFYNEFFRLIYYINSEEEFYTICRSFEDKFNYITCEIIKSSLRRIKNDYYNSIIDMLMDNIKSISHMNIFKSIDSYVGNIKIYNQGLIMDLYDEWNKIYDNYNNLKKYCIDTSNILILDEKDFLKEYIHLNFKEDSIFKCEYYREFKELERKKEELYNNIALIKEKLLKDLEGDFTTYFDHLFQSMGKNLEHVKSEEKNYYTTINTI</sequence>
<accession>A0ABN1KPD0</accession>
<reference evidence="1 2" key="1">
    <citation type="journal article" date="2019" name="Int. J. Syst. Evol. Microbiol.">
        <title>The Global Catalogue of Microorganisms (GCM) 10K type strain sequencing project: providing services to taxonomists for standard genome sequencing and annotation.</title>
        <authorList>
            <consortium name="The Broad Institute Genomics Platform"/>
            <consortium name="The Broad Institute Genome Sequencing Center for Infectious Disease"/>
            <person name="Wu L."/>
            <person name="Ma J."/>
        </authorList>
    </citation>
    <scope>NUCLEOTIDE SEQUENCE [LARGE SCALE GENOMIC DNA]</scope>
    <source>
        <strain evidence="1 2">JCM 1417</strain>
    </source>
</reference>
<organism evidence="1 2">
    <name type="scientific">Clostridium subterminale</name>
    <dbReference type="NCBI Taxonomy" id="1550"/>
    <lineage>
        <taxon>Bacteria</taxon>
        <taxon>Bacillati</taxon>
        <taxon>Bacillota</taxon>
        <taxon>Clostridia</taxon>
        <taxon>Eubacteriales</taxon>
        <taxon>Clostridiaceae</taxon>
        <taxon>Clostridium</taxon>
    </lineage>
</organism>
<keyword evidence="2" id="KW-1185">Reference proteome</keyword>
<dbReference type="RefSeq" id="WP_343825933.1">
    <property type="nucleotide sequence ID" value="NZ_BAAACI010000006.1"/>
</dbReference>
<dbReference type="EMBL" id="BAAACI010000006">
    <property type="protein sequence ID" value="GAA0772661.1"/>
    <property type="molecule type" value="Genomic_DNA"/>
</dbReference>
<protein>
    <submittedName>
        <fullName evidence="1">Uncharacterized protein</fullName>
    </submittedName>
</protein>
<evidence type="ECO:0000313" key="1">
    <source>
        <dbReference type="EMBL" id="GAA0772661.1"/>
    </source>
</evidence>
<name>A0ABN1KPD0_CLOSU</name>